<gene>
    <name evidence="1" type="ORF">OLEA9_A058696</name>
</gene>
<evidence type="ECO:0000313" key="2">
    <source>
        <dbReference type="Proteomes" id="UP000594638"/>
    </source>
</evidence>
<sequence length="92" mass="10475">MEFLSWLIELSILAHIKRSEVDRSAKRMLQRIAMDGGAAIDLTGKTPQEGLVEGDISTREGSKYQFIGWFSCLSLHYTMQLALRILLTQLEF</sequence>
<organism evidence="1 2">
    <name type="scientific">Olea europaea subsp. europaea</name>
    <dbReference type="NCBI Taxonomy" id="158383"/>
    <lineage>
        <taxon>Eukaryota</taxon>
        <taxon>Viridiplantae</taxon>
        <taxon>Streptophyta</taxon>
        <taxon>Embryophyta</taxon>
        <taxon>Tracheophyta</taxon>
        <taxon>Spermatophyta</taxon>
        <taxon>Magnoliopsida</taxon>
        <taxon>eudicotyledons</taxon>
        <taxon>Gunneridae</taxon>
        <taxon>Pentapetalae</taxon>
        <taxon>asterids</taxon>
        <taxon>lamiids</taxon>
        <taxon>Lamiales</taxon>
        <taxon>Oleaceae</taxon>
        <taxon>Oleeae</taxon>
        <taxon>Olea</taxon>
    </lineage>
</organism>
<evidence type="ECO:0000313" key="1">
    <source>
        <dbReference type="EMBL" id="CAA2963331.1"/>
    </source>
</evidence>
<dbReference type="Gramene" id="OE9A058696T1">
    <property type="protein sequence ID" value="OE9A058696C1"/>
    <property type="gene ID" value="OE9A058696"/>
</dbReference>
<comment type="caution">
    <text evidence="1">The sequence shown here is derived from an EMBL/GenBank/DDBJ whole genome shotgun (WGS) entry which is preliminary data.</text>
</comment>
<keyword evidence="2" id="KW-1185">Reference proteome</keyword>
<dbReference type="AlphaFoldDB" id="A0A8S0QD44"/>
<reference evidence="1 2" key="1">
    <citation type="submission" date="2019-12" db="EMBL/GenBank/DDBJ databases">
        <authorList>
            <person name="Alioto T."/>
            <person name="Alioto T."/>
            <person name="Gomez Garrido J."/>
        </authorList>
    </citation>
    <scope>NUCLEOTIDE SEQUENCE [LARGE SCALE GENOMIC DNA]</scope>
</reference>
<protein>
    <submittedName>
        <fullName evidence="1">Uncharacterized protein</fullName>
    </submittedName>
</protein>
<proteinExistence type="predicted"/>
<name>A0A8S0QD44_OLEEU</name>
<dbReference type="EMBL" id="CACTIH010001809">
    <property type="protein sequence ID" value="CAA2963331.1"/>
    <property type="molecule type" value="Genomic_DNA"/>
</dbReference>
<accession>A0A8S0QD44</accession>
<dbReference type="Proteomes" id="UP000594638">
    <property type="component" value="Unassembled WGS sequence"/>
</dbReference>